<sequence length="255" mass="26446">MIFDSQAFAGKKYLVTGASSGIGKATAIGLAACGASIIAMGRDEVRTQETIALLPPSAEHQAVIADFSDADAVSTIVKDTALQAGGIDGVFHGAGLELNLAIKMTKRANIDKIFAASVFSAFGIARALSFRGVMRDEGGSFVLMSSAAGLRGQTGMTAYSSSKAAIDGMVRSLAVEFAPRRIRVNSIASGGVTTEMHERMSKALPDSAMENYESKHLLGFGSPDDIVSAAMFLLSSGSSWITGSTMVVDGGYSVR</sequence>
<comment type="similarity">
    <text evidence="1">Belongs to the short-chain dehydrogenases/reductases (SDR) family.</text>
</comment>
<dbReference type="SMART" id="SM00822">
    <property type="entry name" value="PKS_KR"/>
    <property type="match status" value="1"/>
</dbReference>
<dbReference type="PROSITE" id="PS00061">
    <property type="entry name" value="ADH_SHORT"/>
    <property type="match status" value="1"/>
</dbReference>
<keyword evidence="2" id="KW-0560">Oxidoreductase</keyword>
<dbReference type="GO" id="GO:0016491">
    <property type="term" value="F:oxidoreductase activity"/>
    <property type="evidence" value="ECO:0007669"/>
    <property type="project" value="UniProtKB-KW"/>
</dbReference>
<dbReference type="Pfam" id="PF13561">
    <property type="entry name" value="adh_short_C2"/>
    <property type="match status" value="1"/>
</dbReference>
<name>E8ZAC3_9BURK</name>
<evidence type="ECO:0000313" key="4">
    <source>
        <dbReference type="EMBL" id="ADU90685.1"/>
    </source>
</evidence>
<dbReference type="PANTHER" id="PTHR43477">
    <property type="entry name" value="DIHYDROANTICAPSIN 7-DEHYDROGENASE"/>
    <property type="match status" value="1"/>
</dbReference>
<feature type="domain" description="Ketoreductase" evidence="3">
    <location>
        <begin position="11"/>
        <end position="196"/>
    </location>
</feature>
<dbReference type="InterPro" id="IPR051122">
    <property type="entry name" value="SDR_DHRS6-like"/>
</dbReference>
<dbReference type="AlphaFoldDB" id="E8ZAC3"/>
<organism evidence="4">
    <name type="scientific">Collimonas sp. MPS11E8</name>
    <dbReference type="NCBI Taxonomy" id="716659"/>
    <lineage>
        <taxon>Bacteria</taxon>
        <taxon>Pseudomonadati</taxon>
        <taxon>Pseudomonadota</taxon>
        <taxon>Betaproteobacteria</taxon>
        <taxon>Burkholderiales</taxon>
        <taxon>Oxalobacteraceae</taxon>
        <taxon>Collimonas</taxon>
    </lineage>
</organism>
<dbReference type="InterPro" id="IPR057326">
    <property type="entry name" value="KR_dom"/>
</dbReference>
<dbReference type="EMBL" id="FJ965836">
    <property type="protein sequence ID" value="ADU90685.1"/>
    <property type="molecule type" value="Genomic_DNA"/>
</dbReference>
<dbReference type="InterPro" id="IPR036291">
    <property type="entry name" value="NAD(P)-bd_dom_sf"/>
</dbReference>
<dbReference type="PRINTS" id="PR00081">
    <property type="entry name" value="GDHRDH"/>
</dbReference>
<evidence type="ECO:0000259" key="3">
    <source>
        <dbReference type="SMART" id="SM00822"/>
    </source>
</evidence>
<gene>
    <name evidence="4" type="ORF">CCT_ORF02228</name>
</gene>
<proteinExistence type="inferred from homology"/>
<accession>E8ZAC3</accession>
<dbReference type="PANTHER" id="PTHR43477:SF1">
    <property type="entry name" value="DIHYDROANTICAPSIN 7-DEHYDROGENASE"/>
    <property type="match status" value="1"/>
</dbReference>
<protein>
    <submittedName>
        <fullName evidence="4">Putative short chain dehydrogenase/reductase oxioreductase</fullName>
    </submittedName>
</protein>
<dbReference type="PRINTS" id="PR00080">
    <property type="entry name" value="SDRFAMILY"/>
</dbReference>
<dbReference type="InterPro" id="IPR020904">
    <property type="entry name" value="Sc_DH/Rdtase_CS"/>
</dbReference>
<evidence type="ECO:0000256" key="2">
    <source>
        <dbReference type="ARBA" id="ARBA00023002"/>
    </source>
</evidence>
<dbReference type="FunFam" id="3.40.50.720:FF:000084">
    <property type="entry name" value="Short-chain dehydrogenase reductase"/>
    <property type="match status" value="1"/>
</dbReference>
<dbReference type="SUPFAM" id="SSF51735">
    <property type="entry name" value="NAD(P)-binding Rossmann-fold domains"/>
    <property type="match status" value="1"/>
</dbReference>
<dbReference type="CDD" id="cd05233">
    <property type="entry name" value="SDR_c"/>
    <property type="match status" value="1"/>
</dbReference>
<dbReference type="InterPro" id="IPR002347">
    <property type="entry name" value="SDR_fam"/>
</dbReference>
<reference evidence="4" key="1">
    <citation type="submission" date="2009-04" db="EMBL/GenBank/DDBJ databases">
        <title>Violacein-producing Collimonas sp. from the sea surface microlayer of costal waters in Trondelag, Norway: assessment of potential for biosynthesis of secondary metabolites through genome mining.</title>
        <authorList>
            <person name="Hakvaag S."/>
            <person name="Fjaervik E."/>
            <person name="Klinkenberg G."/>
            <person name="Borgos S.E.F."/>
            <person name="Josefsen K.D."/>
            <person name="Ellingsen T.E."/>
            <person name="Zotchev S.B."/>
        </authorList>
    </citation>
    <scope>NUCLEOTIDE SEQUENCE</scope>
    <source>
        <strain evidence="4">MPS11E8</strain>
    </source>
</reference>
<evidence type="ECO:0000256" key="1">
    <source>
        <dbReference type="ARBA" id="ARBA00006484"/>
    </source>
</evidence>
<dbReference type="Gene3D" id="3.40.50.720">
    <property type="entry name" value="NAD(P)-binding Rossmann-like Domain"/>
    <property type="match status" value="1"/>
</dbReference>